<protein>
    <submittedName>
        <fullName evidence="3">Carbohydrate esterase</fullName>
    </submittedName>
</protein>
<dbReference type="InterPro" id="IPR003961">
    <property type="entry name" value="FN3_dom"/>
</dbReference>
<feature type="region of interest" description="Disordered" evidence="1">
    <location>
        <begin position="60"/>
        <end position="88"/>
    </location>
</feature>
<dbReference type="SUPFAM" id="SSF52266">
    <property type="entry name" value="SGNH hydrolase"/>
    <property type="match status" value="1"/>
</dbReference>
<evidence type="ECO:0000256" key="1">
    <source>
        <dbReference type="SAM" id="MobiDB-lite"/>
    </source>
</evidence>
<feature type="compositionally biased region" description="Pro residues" evidence="1">
    <location>
        <begin position="63"/>
        <end position="72"/>
    </location>
</feature>
<dbReference type="EMBL" id="MU864948">
    <property type="protein sequence ID" value="KAK4464456.1"/>
    <property type="molecule type" value="Genomic_DNA"/>
</dbReference>
<gene>
    <name evidence="3" type="ORF">QBC42DRAFT_220689</name>
</gene>
<dbReference type="PANTHER" id="PTHR30383:SF5">
    <property type="entry name" value="SGNH HYDROLASE-TYPE ESTERASE DOMAIN-CONTAINING PROTEIN"/>
    <property type="match status" value="1"/>
</dbReference>
<dbReference type="InterPro" id="IPR013830">
    <property type="entry name" value="SGNH_hydro"/>
</dbReference>
<dbReference type="CDD" id="cd01833">
    <property type="entry name" value="XynB_like"/>
    <property type="match status" value="1"/>
</dbReference>
<feature type="domain" description="Fibronectin type-III" evidence="2">
    <location>
        <begin position="282"/>
        <end position="350"/>
    </location>
</feature>
<name>A0AAV9HUP0_9PEZI</name>
<dbReference type="CDD" id="cd00063">
    <property type="entry name" value="FN3"/>
    <property type="match status" value="1"/>
</dbReference>
<evidence type="ECO:0000313" key="4">
    <source>
        <dbReference type="Proteomes" id="UP001321749"/>
    </source>
</evidence>
<reference evidence="3" key="1">
    <citation type="journal article" date="2023" name="Mol. Phylogenet. Evol.">
        <title>Genome-scale phylogeny and comparative genomics of the fungal order Sordariales.</title>
        <authorList>
            <person name="Hensen N."/>
            <person name="Bonometti L."/>
            <person name="Westerberg I."/>
            <person name="Brannstrom I.O."/>
            <person name="Guillou S."/>
            <person name="Cros-Aarteil S."/>
            <person name="Calhoun S."/>
            <person name="Haridas S."/>
            <person name="Kuo A."/>
            <person name="Mondo S."/>
            <person name="Pangilinan J."/>
            <person name="Riley R."/>
            <person name="LaButti K."/>
            <person name="Andreopoulos B."/>
            <person name="Lipzen A."/>
            <person name="Chen C."/>
            <person name="Yan M."/>
            <person name="Daum C."/>
            <person name="Ng V."/>
            <person name="Clum A."/>
            <person name="Steindorff A."/>
            <person name="Ohm R.A."/>
            <person name="Martin F."/>
            <person name="Silar P."/>
            <person name="Natvig D.O."/>
            <person name="Lalanne C."/>
            <person name="Gautier V."/>
            <person name="Ament-Velasquez S.L."/>
            <person name="Kruys A."/>
            <person name="Hutchinson M.I."/>
            <person name="Powell A.J."/>
            <person name="Barry K."/>
            <person name="Miller A.N."/>
            <person name="Grigoriev I.V."/>
            <person name="Debuchy R."/>
            <person name="Gladieux P."/>
            <person name="Hiltunen Thoren M."/>
            <person name="Johannesson H."/>
        </authorList>
    </citation>
    <scope>NUCLEOTIDE SEQUENCE</scope>
    <source>
        <strain evidence="3">PSN324</strain>
    </source>
</reference>
<feature type="domain" description="Fibronectin type-III" evidence="2">
    <location>
        <begin position="368"/>
        <end position="449"/>
    </location>
</feature>
<dbReference type="Gene3D" id="3.40.50.1110">
    <property type="entry name" value="SGNH hydrolase"/>
    <property type="match status" value="1"/>
</dbReference>
<dbReference type="AlphaFoldDB" id="A0AAV9HUP0"/>
<evidence type="ECO:0000259" key="2">
    <source>
        <dbReference type="SMART" id="SM00060"/>
    </source>
</evidence>
<keyword evidence="4" id="KW-1185">Reference proteome</keyword>
<dbReference type="InterPro" id="IPR051532">
    <property type="entry name" value="Ester_Hydrolysis_Enzymes"/>
</dbReference>
<sequence>MLIPLRRPSSAAAGPLKILVVGDSISHGREGDWTWRYRLWEWLRCQPDVPFKFVGSYRGTVPPDSPRPPTPPRLVDEPEPPPRPLRTDGGYAKPVCPEFLEDGGCNHFSAFGRQIYQAKSLVAGEVSLWQPDLCLVEMGFNDLAWLGSSASDVLGFMRELIEQARAAKPDLMFAVADVPHRRTDSPGQEDELSLRTDMYNAALARAVLDWDAPGSPVKLVRFCENYWCGGADSRAAYDGLHPNALGEYQIAQAFVRTLVRDFGIGKGDLEIPSDRMIPERVVSVPGGVEARSAPCGAEVEWEKVYGAYGYELDRIGRGEVRYSACNKFWQTDCEPGEVLRYRVRSVYGDSVRSEWSDAVEAVARPETAPPPGNIKLWPANTGFQIAFSKPEGKFVGEIERYSVVVYDHCLPGSFPRAFGIKDRIALVTGLEVGHRYGVWVRAWNKAGEGLPNGCDREVVPGLTGVISAPRGFRIEVLENGGADLMWPVDYSVGGYEVWALNTTERKQECLFKCPVDGFECGKRTVRWLTPSLRTWKFAIKAYNGSVESDLSEWLSVPENGSSLGPSSPLLIDDSINLSISQRYC</sequence>
<evidence type="ECO:0000313" key="3">
    <source>
        <dbReference type="EMBL" id="KAK4464456.1"/>
    </source>
</evidence>
<dbReference type="GO" id="GO:0004622">
    <property type="term" value="F:phosphatidylcholine lysophospholipase activity"/>
    <property type="evidence" value="ECO:0007669"/>
    <property type="project" value="TreeGrafter"/>
</dbReference>
<dbReference type="Pfam" id="PF13472">
    <property type="entry name" value="Lipase_GDSL_2"/>
    <property type="match status" value="1"/>
</dbReference>
<dbReference type="InterPro" id="IPR013783">
    <property type="entry name" value="Ig-like_fold"/>
</dbReference>
<dbReference type="Proteomes" id="UP001321749">
    <property type="component" value="Unassembled WGS sequence"/>
</dbReference>
<dbReference type="SUPFAM" id="SSF49265">
    <property type="entry name" value="Fibronectin type III"/>
    <property type="match status" value="2"/>
</dbReference>
<reference evidence="3" key="2">
    <citation type="submission" date="2023-06" db="EMBL/GenBank/DDBJ databases">
        <authorList>
            <consortium name="Lawrence Berkeley National Laboratory"/>
            <person name="Mondo S.J."/>
            <person name="Hensen N."/>
            <person name="Bonometti L."/>
            <person name="Westerberg I."/>
            <person name="Brannstrom I.O."/>
            <person name="Guillou S."/>
            <person name="Cros-Aarteil S."/>
            <person name="Calhoun S."/>
            <person name="Haridas S."/>
            <person name="Kuo A."/>
            <person name="Pangilinan J."/>
            <person name="Riley R."/>
            <person name="Labutti K."/>
            <person name="Andreopoulos B."/>
            <person name="Lipzen A."/>
            <person name="Chen C."/>
            <person name="Yanf M."/>
            <person name="Daum C."/>
            <person name="Ng V."/>
            <person name="Clum A."/>
            <person name="Steindorff A."/>
            <person name="Ohm R."/>
            <person name="Martin F."/>
            <person name="Silar P."/>
            <person name="Natvig D."/>
            <person name="Lalanne C."/>
            <person name="Gautier V."/>
            <person name="Ament-Velasquez S.L."/>
            <person name="Kruys A."/>
            <person name="Hutchinson M.I."/>
            <person name="Powell A.J."/>
            <person name="Barry K."/>
            <person name="Miller A.N."/>
            <person name="Grigoriev I.V."/>
            <person name="Debuchy R."/>
            <person name="Gladieux P."/>
            <person name="Thoren M.H."/>
            <person name="Johannesson H."/>
        </authorList>
    </citation>
    <scope>NUCLEOTIDE SEQUENCE</scope>
    <source>
        <strain evidence="3">PSN324</strain>
    </source>
</reference>
<organism evidence="3 4">
    <name type="scientific">Cladorrhinum samala</name>
    <dbReference type="NCBI Taxonomy" id="585594"/>
    <lineage>
        <taxon>Eukaryota</taxon>
        <taxon>Fungi</taxon>
        <taxon>Dikarya</taxon>
        <taxon>Ascomycota</taxon>
        <taxon>Pezizomycotina</taxon>
        <taxon>Sordariomycetes</taxon>
        <taxon>Sordariomycetidae</taxon>
        <taxon>Sordariales</taxon>
        <taxon>Podosporaceae</taxon>
        <taxon>Cladorrhinum</taxon>
    </lineage>
</organism>
<dbReference type="SMART" id="SM00060">
    <property type="entry name" value="FN3"/>
    <property type="match status" value="2"/>
</dbReference>
<dbReference type="Gene3D" id="2.60.40.10">
    <property type="entry name" value="Immunoglobulins"/>
    <property type="match status" value="1"/>
</dbReference>
<dbReference type="InterPro" id="IPR036116">
    <property type="entry name" value="FN3_sf"/>
</dbReference>
<dbReference type="PANTHER" id="PTHR30383">
    <property type="entry name" value="THIOESTERASE 1/PROTEASE 1/LYSOPHOSPHOLIPASE L1"/>
    <property type="match status" value="1"/>
</dbReference>
<proteinExistence type="predicted"/>
<accession>A0AAV9HUP0</accession>
<dbReference type="InterPro" id="IPR036514">
    <property type="entry name" value="SGNH_hydro_sf"/>
</dbReference>
<comment type="caution">
    <text evidence="3">The sequence shown here is derived from an EMBL/GenBank/DDBJ whole genome shotgun (WGS) entry which is preliminary data.</text>
</comment>